<accession>A0A6P0UHN8</accession>
<comment type="caution">
    <text evidence="2">The sequence shown here is derived from an EMBL/GenBank/DDBJ whole genome shotgun (WGS) entry which is preliminary data.</text>
</comment>
<protein>
    <submittedName>
        <fullName evidence="2">DUF2807 domain-containing protein</fullName>
    </submittedName>
</protein>
<evidence type="ECO:0000313" key="3">
    <source>
        <dbReference type="Proteomes" id="UP000468581"/>
    </source>
</evidence>
<dbReference type="Pfam" id="PF10988">
    <property type="entry name" value="DUF2807"/>
    <property type="match status" value="1"/>
</dbReference>
<keyword evidence="3" id="KW-1185">Reference proteome</keyword>
<evidence type="ECO:0000313" key="2">
    <source>
        <dbReference type="EMBL" id="NER12517.1"/>
    </source>
</evidence>
<dbReference type="EMBL" id="JAABOO010000001">
    <property type="protein sequence ID" value="NER12517.1"/>
    <property type="molecule type" value="Genomic_DNA"/>
</dbReference>
<dbReference type="AlphaFoldDB" id="A0A6P0UHN8"/>
<dbReference type="Gene3D" id="2.160.20.120">
    <property type="match status" value="1"/>
</dbReference>
<evidence type="ECO:0000259" key="1">
    <source>
        <dbReference type="Pfam" id="PF10988"/>
    </source>
</evidence>
<name>A0A6P0UHN8_9FLAO</name>
<sequence length="268" mass="30163">MEPKPKTSNLVLEYACKHKIVKRFFYIAVFLIFATCDSENAPDCFQTTGRIISENREVAEFSRILVNTGITMIIQQDAETSVVVETGENLINDVEVEVIDGRLILTDNNDCNFVRDFGTTTIRVTTPDITEIRSSTQFDIRSEGVLRFPNLRIISEDVNEDAQSVGNFYLTIENQSFVVVFNNLSNAFIDGSTTNLNVSFFSGNSRFEGENLEASDITVFHRGTNDMLLFPTNSISGDLFSSGDVIIFNDPDEVDVTEHYKGRLIFRN</sequence>
<gene>
    <name evidence="2" type="ORF">GWK08_03625</name>
</gene>
<organism evidence="2 3">
    <name type="scientific">Leptobacterium flavescens</name>
    <dbReference type="NCBI Taxonomy" id="472055"/>
    <lineage>
        <taxon>Bacteria</taxon>
        <taxon>Pseudomonadati</taxon>
        <taxon>Bacteroidota</taxon>
        <taxon>Flavobacteriia</taxon>
        <taxon>Flavobacteriales</taxon>
        <taxon>Flavobacteriaceae</taxon>
        <taxon>Leptobacterium</taxon>
    </lineage>
</organism>
<dbReference type="Proteomes" id="UP000468581">
    <property type="component" value="Unassembled WGS sequence"/>
</dbReference>
<reference evidence="2 3" key="1">
    <citation type="submission" date="2020-01" db="EMBL/GenBank/DDBJ databases">
        <title>Leptobacterium flavescens.</title>
        <authorList>
            <person name="Wang G."/>
        </authorList>
    </citation>
    <scope>NUCLEOTIDE SEQUENCE [LARGE SCALE GENOMIC DNA]</scope>
    <source>
        <strain evidence="2 3">KCTC 22160</strain>
    </source>
</reference>
<proteinExistence type="predicted"/>
<dbReference type="InterPro" id="IPR021255">
    <property type="entry name" value="DUF2807"/>
</dbReference>
<feature type="domain" description="Putative auto-transporter adhesin head GIN" evidence="1">
    <location>
        <begin position="60"/>
        <end position="251"/>
    </location>
</feature>